<dbReference type="EMBL" id="MTEJ01000153">
    <property type="protein sequence ID" value="OQX09119.1"/>
    <property type="molecule type" value="Genomic_DNA"/>
</dbReference>
<dbReference type="CDD" id="cd17546">
    <property type="entry name" value="REC_hyHK_CKI1_RcsC-like"/>
    <property type="match status" value="1"/>
</dbReference>
<dbReference type="Gene3D" id="1.10.287.130">
    <property type="match status" value="1"/>
</dbReference>
<dbReference type="FunFam" id="1.10.287.130:FF:000002">
    <property type="entry name" value="Two-component osmosensing histidine kinase"/>
    <property type="match status" value="1"/>
</dbReference>
<keyword evidence="7" id="KW-0067">ATP-binding</keyword>
<dbReference type="PANTHER" id="PTHR45339">
    <property type="entry name" value="HYBRID SIGNAL TRANSDUCTION HISTIDINE KINASE J"/>
    <property type="match status" value="1"/>
</dbReference>
<keyword evidence="8" id="KW-0902">Two-component regulatory system</keyword>
<dbReference type="InterPro" id="IPR005467">
    <property type="entry name" value="His_kinase_dom"/>
</dbReference>
<evidence type="ECO:0000259" key="14">
    <source>
        <dbReference type="PROSITE" id="PS50110"/>
    </source>
</evidence>
<evidence type="ECO:0000259" key="13">
    <source>
        <dbReference type="PROSITE" id="PS50109"/>
    </source>
</evidence>
<dbReference type="CDD" id="cd16922">
    <property type="entry name" value="HATPase_EvgS-ArcB-TorS-like"/>
    <property type="match status" value="1"/>
</dbReference>
<dbReference type="CDD" id="cd00082">
    <property type="entry name" value="HisKA"/>
    <property type="match status" value="1"/>
</dbReference>
<evidence type="ECO:0000256" key="6">
    <source>
        <dbReference type="ARBA" id="ARBA00022777"/>
    </source>
</evidence>
<evidence type="ECO:0000256" key="4">
    <source>
        <dbReference type="ARBA" id="ARBA00022679"/>
    </source>
</evidence>
<dbReference type="InterPro" id="IPR004358">
    <property type="entry name" value="Sig_transdc_His_kin-like_C"/>
</dbReference>
<evidence type="ECO:0000256" key="12">
    <source>
        <dbReference type="SAM" id="Coils"/>
    </source>
</evidence>
<dbReference type="InterPro" id="IPR003594">
    <property type="entry name" value="HATPase_dom"/>
</dbReference>
<dbReference type="SUPFAM" id="SSF47384">
    <property type="entry name" value="Homodimeric domain of signal transducing histidine kinase"/>
    <property type="match status" value="1"/>
</dbReference>
<dbReference type="EC" id="2.7.13.3" evidence="2"/>
<keyword evidence="6" id="KW-0418">Kinase</keyword>
<accession>A0A1Y1QMM8</accession>
<evidence type="ECO:0000256" key="3">
    <source>
        <dbReference type="ARBA" id="ARBA00022553"/>
    </source>
</evidence>
<feature type="coiled-coil region" evidence="12">
    <location>
        <begin position="5"/>
        <end position="64"/>
    </location>
</feature>
<dbReference type="SMART" id="SM00448">
    <property type="entry name" value="REC"/>
    <property type="match status" value="1"/>
</dbReference>
<evidence type="ECO:0000256" key="7">
    <source>
        <dbReference type="ARBA" id="ARBA00022840"/>
    </source>
</evidence>
<evidence type="ECO:0000256" key="2">
    <source>
        <dbReference type="ARBA" id="ARBA00012438"/>
    </source>
</evidence>
<comment type="caution">
    <text evidence="15">The sequence shown here is derived from an EMBL/GenBank/DDBJ whole genome shotgun (WGS) entry which is preliminary data.</text>
</comment>
<keyword evidence="12" id="KW-0175">Coiled coil</keyword>
<dbReference type="Pfam" id="PF02518">
    <property type="entry name" value="HATPase_c"/>
    <property type="match status" value="1"/>
</dbReference>
<keyword evidence="4" id="KW-0808">Transferase</keyword>
<evidence type="ECO:0000256" key="10">
    <source>
        <dbReference type="ARBA" id="ARBA00068150"/>
    </source>
</evidence>
<organism evidence="15 16">
    <name type="scientific">Thiothrix lacustris</name>
    <dbReference type="NCBI Taxonomy" id="525917"/>
    <lineage>
        <taxon>Bacteria</taxon>
        <taxon>Pseudomonadati</taxon>
        <taxon>Pseudomonadota</taxon>
        <taxon>Gammaproteobacteria</taxon>
        <taxon>Thiotrichales</taxon>
        <taxon>Thiotrichaceae</taxon>
        <taxon>Thiothrix</taxon>
    </lineage>
</organism>
<evidence type="ECO:0000256" key="11">
    <source>
        <dbReference type="PROSITE-ProRule" id="PRU00169"/>
    </source>
</evidence>
<dbReference type="GO" id="GO:0005524">
    <property type="term" value="F:ATP binding"/>
    <property type="evidence" value="ECO:0007669"/>
    <property type="project" value="UniProtKB-KW"/>
</dbReference>
<protein>
    <recommendedName>
        <fullName evidence="10">Sensory/regulatory protein RpfC</fullName>
        <ecNumber evidence="2">2.7.13.3</ecNumber>
    </recommendedName>
</protein>
<dbReference type="InterPro" id="IPR003661">
    <property type="entry name" value="HisK_dim/P_dom"/>
</dbReference>
<dbReference type="FunFam" id="3.30.565.10:FF:000010">
    <property type="entry name" value="Sensor histidine kinase RcsC"/>
    <property type="match status" value="1"/>
</dbReference>
<feature type="domain" description="Histidine kinase" evidence="13">
    <location>
        <begin position="78"/>
        <end position="297"/>
    </location>
</feature>
<feature type="domain" description="Response regulatory" evidence="14">
    <location>
        <begin position="461"/>
        <end position="577"/>
    </location>
</feature>
<dbReference type="Proteomes" id="UP000192491">
    <property type="component" value="Unassembled WGS sequence"/>
</dbReference>
<dbReference type="SUPFAM" id="SSF55874">
    <property type="entry name" value="ATPase domain of HSP90 chaperone/DNA topoisomerase II/histidine kinase"/>
    <property type="match status" value="1"/>
</dbReference>
<dbReference type="Gene3D" id="3.30.565.10">
    <property type="entry name" value="Histidine kinase-like ATPase, C-terminal domain"/>
    <property type="match status" value="1"/>
</dbReference>
<keyword evidence="5" id="KW-0547">Nucleotide-binding</keyword>
<dbReference type="InterPro" id="IPR036097">
    <property type="entry name" value="HisK_dim/P_sf"/>
</dbReference>
<comment type="subunit">
    <text evidence="9">At low DSF concentrations, interacts with RpfF.</text>
</comment>
<name>A0A1Y1QMM8_9GAMM</name>
<evidence type="ECO:0000313" key="16">
    <source>
        <dbReference type="Proteomes" id="UP000192491"/>
    </source>
</evidence>
<dbReference type="PANTHER" id="PTHR45339:SF1">
    <property type="entry name" value="HYBRID SIGNAL TRANSDUCTION HISTIDINE KINASE J"/>
    <property type="match status" value="1"/>
</dbReference>
<dbReference type="InterPro" id="IPR036890">
    <property type="entry name" value="HATPase_C_sf"/>
</dbReference>
<dbReference type="SUPFAM" id="SSF52172">
    <property type="entry name" value="CheY-like"/>
    <property type="match status" value="2"/>
</dbReference>
<sequence length="581" mass="64171">MSDEVARLQRRLARERAARKQAEQLLESKSLALYQANVELRAQADSLERTMLERTRELVEARDQALSASRSKSAFLAAMSHEIRTPMNGIIGMTTLLQDTHLDQNQRRQVEMTLHSAQSLLGIINDILDISRLDAGKLELLEEDFKLSETLPSIIETLGVIANQKHLELFSIVDKRMNNCLRGDALRLRQILMNLLGNAIKFTAHGQIVLRVLPTTQMVEGIRVEVQDSGVGIPLDKQHALFHAFSQINRYDQHNGSGTGLGLAISRKLVHLMDGIIGVDSQSGRGSTFWFEVPFKTTNGGKSCATHLSSRCLVIHHNALHAQLITEQLSNLGATCWVVSDPNAANQLPETQTFDWLLIDYHSYPTSQRASVDQLLGRLNALMPSVNICNISSQTNSCSQCNIPKALTHCNCLLKPITQSKLLNLLATPPASTETPLLRSESSPVTLARQAQADVLQKGTHILVVEDHKINQLVAKGMLAKLGYRVTLAEDGFQALDKVRSQAFDLILMDIQMPGMSGVETTRHIRAEFPDNTVPIIALTANAMKGDELEYLQAGMNACLTKPIQLDLLASTLKEWCPAPT</sequence>
<comment type="catalytic activity">
    <reaction evidence="1">
        <text>ATP + protein L-histidine = ADP + protein N-phospho-L-histidine.</text>
        <dbReference type="EC" id="2.7.13.3"/>
    </reaction>
</comment>
<dbReference type="PRINTS" id="PR00344">
    <property type="entry name" value="BCTRLSENSOR"/>
</dbReference>
<dbReference type="Gene3D" id="3.40.50.2300">
    <property type="match status" value="2"/>
</dbReference>
<dbReference type="InterPro" id="IPR001789">
    <property type="entry name" value="Sig_transdc_resp-reg_receiver"/>
</dbReference>
<evidence type="ECO:0000313" key="15">
    <source>
        <dbReference type="EMBL" id="OQX09119.1"/>
    </source>
</evidence>
<dbReference type="Pfam" id="PF00072">
    <property type="entry name" value="Response_reg"/>
    <property type="match status" value="1"/>
</dbReference>
<dbReference type="SMART" id="SM00388">
    <property type="entry name" value="HisKA"/>
    <property type="match status" value="1"/>
</dbReference>
<dbReference type="GO" id="GO:0000155">
    <property type="term" value="F:phosphorelay sensor kinase activity"/>
    <property type="evidence" value="ECO:0007669"/>
    <property type="project" value="InterPro"/>
</dbReference>
<keyword evidence="3 11" id="KW-0597">Phosphoprotein</keyword>
<proteinExistence type="predicted"/>
<dbReference type="SMART" id="SM00387">
    <property type="entry name" value="HATPase_c"/>
    <property type="match status" value="1"/>
</dbReference>
<feature type="modified residue" description="4-aspartylphosphate" evidence="11">
    <location>
        <position position="510"/>
    </location>
</feature>
<evidence type="ECO:0000256" key="5">
    <source>
        <dbReference type="ARBA" id="ARBA00022741"/>
    </source>
</evidence>
<evidence type="ECO:0000256" key="1">
    <source>
        <dbReference type="ARBA" id="ARBA00000085"/>
    </source>
</evidence>
<dbReference type="PROSITE" id="PS50110">
    <property type="entry name" value="RESPONSE_REGULATORY"/>
    <property type="match status" value="1"/>
</dbReference>
<dbReference type="InterPro" id="IPR011006">
    <property type="entry name" value="CheY-like_superfamily"/>
</dbReference>
<dbReference type="Pfam" id="PF00512">
    <property type="entry name" value="HisKA"/>
    <property type="match status" value="1"/>
</dbReference>
<reference evidence="15 16" key="1">
    <citation type="submission" date="2017-01" db="EMBL/GenBank/DDBJ databases">
        <title>Novel large sulfur bacteria in the metagenomes of groundwater-fed chemosynthetic microbial mats in the Lake Huron basin.</title>
        <authorList>
            <person name="Sharrar A.M."/>
            <person name="Flood B.E."/>
            <person name="Bailey J.V."/>
            <person name="Jones D.S."/>
            <person name="Biddanda B."/>
            <person name="Ruberg S.A."/>
            <person name="Marcus D.N."/>
            <person name="Dick G.J."/>
        </authorList>
    </citation>
    <scope>NUCLEOTIDE SEQUENCE [LARGE SCALE GENOMIC DNA]</scope>
    <source>
        <strain evidence="15">A8</strain>
    </source>
</reference>
<dbReference type="PROSITE" id="PS50109">
    <property type="entry name" value="HIS_KIN"/>
    <property type="match status" value="1"/>
</dbReference>
<dbReference type="AlphaFoldDB" id="A0A1Y1QMM8"/>
<gene>
    <name evidence="15" type="ORF">BWK73_23660</name>
</gene>
<evidence type="ECO:0000256" key="9">
    <source>
        <dbReference type="ARBA" id="ARBA00064003"/>
    </source>
</evidence>
<evidence type="ECO:0000256" key="8">
    <source>
        <dbReference type="ARBA" id="ARBA00023012"/>
    </source>
</evidence>